<gene>
    <name evidence="2" type="primary">yyaP_10</name>
    <name evidence="2" type="ORF">SDC9_83316</name>
</gene>
<dbReference type="InterPro" id="IPR024072">
    <property type="entry name" value="DHFR-like_dom_sf"/>
</dbReference>
<dbReference type="PANTHER" id="PTHR38011">
    <property type="entry name" value="DIHYDROFOLATE REDUCTASE FAMILY PROTEIN (AFU_ORTHOLOGUE AFUA_8G06820)"/>
    <property type="match status" value="1"/>
</dbReference>
<organism evidence="2">
    <name type="scientific">bioreactor metagenome</name>
    <dbReference type="NCBI Taxonomy" id="1076179"/>
    <lineage>
        <taxon>unclassified sequences</taxon>
        <taxon>metagenomes</taxon>
        <taxon>ecological metagenomes</taxon>
    </lineage>
</organism>
<dbReference type="SUPFAM" id="SSF53597">
    <property type="entry name" value="Dihydrofolate reductase-like"/>
    <property type="match status" value="1"/>
</dbReference>
<comment type="caution">
    <text evidence="2">The sequence shown here is derived from an EMBL/GenBank/DDBJ whole genome shotgun (WGS) entry which is preliminary data.</text>
</comment>
<dbReference type="PANTHER" id="PTHR38011:SF11">
    <property type="entry name" value="2,5-DIAMINO-6-RIBOSYLAMINO-4(3H)-PYRIMIDINONE 5'-PHOSPHATE REDUCTASE"/>
    <property type="match status" value="1"/>
</dbReference>
<reference evidence="2" key="1">
    <citation type="submission" date="2019-08" db="EMBL/GenBank/DDBJ databases">
        <authorList>
            <person name="Kucharzyk K."/>
            <person name="Murdoch R.W."/>
            <person name="Higgins S."/>
            <person name="Loffler F."/>
        </authorList>
    </citation>
    <scope>NUCLEOTIDE SEQUENCE</scope>
</reference>
<dbReference type="AlphaFoldDB" id="A0A644ZFT3"/>
<dbReference type="GO" id="GO:0009231">
    <property type="term" value="P:riboflavin biosynthetic process"/>
    <property type="evidence" value="ECO:0007669"/>
    <property type="project" value="InterPro"/>
</dbReference>
<evidence type="ECO:0000313" key="2">
    <source>
        <dbReference type="EMBL" id="MPM36714.1"/>
    </source>
</evidence>
<dbReference type="InterPro" id="IPR050765">
    <property type="entry name" value="Riboflavin_Biosynth_HTPR"/>
</dbReference>
<dbReference type="InterPro" id="IPR002734">
    <property type="entry name" value="RibDG_C"/>
</dbReference>
<dbReference type="Gene3D" id="3.40.430.10">
    <property type="entry name" value="Dihydrofolate Reductase, subunit A"/>
    <property type="match status" value="1"/>
</dbReference>
<feature type="domain" description="Bacterial bifunctional deaminase-reductase C-terminal" evidence="1">
    <location>
        <begin position="4"/>
        <end position="163"/>
    </location>
</feature>
<protein>
    <recommendedName>
        <fullName evidence="1">Bacterial bifunctional deaminase-reductase C-terminal domain-containing protein</fullName>
    </recommendedName>
</protein>
<name>A0A644ZFT3_9ZZZZ</name>
<evidence type="ECO:0000259" key="1">
    <source>
        <dbReference type="Pfam" id="PF01872"/>
    </source>
</evidence>
<dbReference type="Pfam" id="PF01872">
    <property type="entry name" value="RibD_C"/>
    <property type="match status" value="1"/>
</dbReference>
<sequence length="172" mass="19176">MRRIRYQVACSLDGYIATANDAFDWITPEPSFDFEAHLSQFDTLLMGRRTFEIIRSMGETFPGKQVVVASQSLGQTDFPDVEIVSENLKERVLELRSEPGLDIWLYGGGKLFAQLLQWGLVDTVELAVIPVLLGGGVPMFPPNGTQHSLILTKHRAYPSGMLLVEYDVKTGD</sequence>
<dbReference type="GO" id="GO:0008703">
    <property type="term" value="F:5-amino-6-(5-phosphoribosylamino)uracil reductase activity"/>
    <property type="evidence" value="ECO:0007669"/>
    <property type="project" value="InterPro"/>
</dbReference>
<proteinExistence type="predicted"/>
<accession>A0A644ZFT3</accession>
<dbReference type="EMBL" id="VSSQ01007696">
    <property type="protein sequence ID" value="MPM36714.1"/>
    <property type="molecule type" value="Genomic_DNA"/>
</dbReference>